<dbReference type="PANTHER" id="PTHR24320">
    <property type="entry name" value="RETINOL DEHYDROGENASE"/>
    <property type="match status" value="1"/>
</dbReference>
<dbReference type="RefSeq" id="WP_319630312.1">
    <property type="nucleotide sequence ID" value="NZ_JAWXRB010000045.1"/>
</dbReference>
<dbReference type="InterPro" id="IPR002347">
    <property type="entry name" value="SDR_fam"/>
</dbReference>
<gene>
    <name evidence="3" type="ORF">SIL20_20485</name>
</gene>
<dbReference type="GO" id="GO:0016491">
    <property type="term" value="F:oxidoreductase activity"/>
    <property type="evidence" value="ECO:0007669"/>
    <property type="project" value="UniProtKB-KW"/>
</dbReference>
<proteinExistence type="inferred from homology"/>
<reference evidence="3" key="1">
    <citation type="submission" date="2023-11" db="EMBL/GenBank/DDBJ databases">
        <title>Scandinavium wanjuensis sp. nov., isolated from lettuce South Korea.</title>
        <authorList>
            <person name="Park J."/>
            <person name="Park S."/>
            <person name="Oh K.K."/>
            <person name="Cho G.S."/>
            <person name="Franz C.M.A.P."/>
        </authorList>
    </citation>
    <scope>NUCLEOTIDE SEQUENCE</scope>
    <source>
        <strain evidence="3">V105_12</strain>
    </source>
</reference>
<dbReference type="PRINTS" id="PR00081">
    <property type="entry name" value="GDHRDH"/>
</dbReference>
<dbReference type="InterPro" id="IPR036291">
    <property type="entry name" value="NAD(P)-bd_dom_sf"/>
</dbReference>
<dbReference type="AlphaFoldDB" id="A0AAJ2VW93"/>
<accession>A0AAJ2VW93</accession>
<evidence type="ECO:0000313" key="4">
    <source>
        <dbReference type="Proteomes" id="UP001282336"/>
    </source>
</evidence>
<evidence type="ECO:0000256" key="2">
    <source>
        <dbReference type="ARBA" id="ARBA00023002"/>
    </source>
</evidence>
<dbReference type="Gene3D" id="3.40.50.720">
    <property type="entry name" value="NAD(P)-binding Rossmann-like Domain"/>
    <property type="match status" value="1"/>
</dbReference>
<dbReference type="Proteomes" id="UP001282336">
    <property type="component" value="Unassembled WGS sequence"/>
</dbReference>
<keyword evidence="2" id="KW-0560">Oxidoreductase</keyword>
<evidence type="ECO:0000256" key="1">
    <source>
        <dbReference type="ARBA" id="ARBA00006484"/>
    </source>
</evidence>
<sequence length="243" mass="26794">MSRIFVTGSTDGLGKAVAQALMQQGHDMVLHARHHGRIEAVDALLSQGAEIVTGDLADLSQTKAIAEHINRTGPVDVIIHNAGIISGKALFQVNVVAPWLLSVLIARPSRMIFLSSSMHFDGRIPDTNERWEKYISTVDYSDSKLLLTTLSFALARIWEDVVINAVDPGWVATKMGGVNAPDDFTKGIETQQWLATATDACALSSGGYWHYQKQREPHKETRNSVFQEALLRYLEKITGVKIQ</sequence>
<protein>
    <submittedName>
        <fullName evidence="3">SDR family NAD(P)-dependent oxidoreductase</fullName>
    </submittedName>
</protein>
<name>A0AAJ2VW93_9ENTR</name>
<dbReference type="PANTHER" id="PTHR24320:SF274">
    <property type="entry name" value="CHAIN DEHYDROGENASE, PUTATIVE (AFU_ORTHOLOGUE AFUA_4G00440)-RELATED"/>
    <property type="match status" value="1"/>
</dbReference>
<dbReference type="EMBL" id="JAWXRC010000042">
    <property type="protein sequence ID" value="MDX6033883.1"/>
    <property type="molecule type" value="Genomic_DNA"/>
</dbReference>
<comment type="caution">
    <text evidence="3">The sequence shown here is derived from an EMBL/GenBank/DDBJ whole genome shotgun (WGS) entry which is preliminary data.</text>
</comment>
<dbReference type="SUPFAM" id="SSF51735">
    <property type="entry name" value="NAD(P)-binding Rossmann-fold domains"/>
    <property type="match status" value="1"/>
</dbReference>
<comment type="similarity">
    <text evidence="1">Belongs to the short-chain dehydrogenases/reductases (SDR) family.</text>
</comment>
<evidence type="ECO:0000313" key="3">
    <source>
        <dbReference type="EMBL" id="MDX6033883.1"/>
    </source>
</evidence>
<organism evidence="3 4">
    <name type="scientific">Scandinavium lactucae</name>
    <dbReference type="NCBI Taxonomy" id="3095028"/>
    <lineage>
        <taxon>Bacteria</taxon>
        <taxon>Pseudomonadati</taxon>
        <taxon>Pseudomonadota</taxon>
        <taxon>Gammaproteobacteria</taxon>
        <taxon>Enterobacterales</taxon>
        <taxon>Enterobacteriaceae</taxon>
        <taxon>Scandinavium</taxon>
    </lineage>
</organism>
<dbReference type="Pfam" id="PF00106">
    <property type="entry name" value="adh_short"/>
    <property type="match status" value="1"/>
</dbReference>